<dbReference type="SMART" id="SM00014">
    <property type="entry name" value="acidPPc"/>
    <property type="match status" value="1"/>
</dbReference>
<accession>A0A8J3LXE6</accession>
<feature type="transmembrane region" description="Helical" evidence="1">
    <location>
        <begin position="129"/>
        <end position="148"/>
    </location>
</feature>
<evidence type="ECO:0000313" key="3">
    <source>
        <dbReference type="EMBL" id="GIG75549.1"/>
    </source>
</evidence>
<comment type="caution">
    <text evidence="3">The sequence shown here is derived from an EMBL/GenBank/DDBJ whole genome shotgun (WGS) entry which is preliminary data.</text>
</comment>
<dbReference type="Gene3D" id="1.20.144.10">
    <property type="entry name" value="Phosphatidic acid phosphatase type 2/haloperoxidase"/>
    <property type="match status" value="1"/>
</dbReference>
<dbReference type="InterPro" id="IPR036938">
    <property type="entry name" value="PAP2/HPO_sf"/>
</dbReference>
<keyword evidence="1" id="KW-0812">Transmembrane</keyword>
<feature type="transmembrane region" description="Helical" evidence="1">
    <location>
        <begin position="182"/>
        <end position="205"/>
    </location>
</feature>
<evidence type="ECO:0000313" key="4">
    <source>
        <dbReference type="Proteomes" id="UP000653674"/>
    </source>
</evidence>
<reference evidence="3" key="1">
    <citation type="submission" date="2021-01" db="EMBL/GenBank/DDBJ databases">
        <title>Whole genome shotgun sequence of Planosporangium flavigriseum NBRC 105377.</title>
        <authorList>
            <person name="Komaki H."/>
            <person name="Tamura T."/>
        </authorList>
    </citation>
    <scope>NUCLEOTIDE SEQUENCE</scope>
    <source>
        <strain evidence="3">NBRC 105377</strain>
    </source>
</reference>
<dbReference type="InterPro" id="IPR000326">
    <property type="entry name" value="PAP2/HPO"/>
</dbReference>
<feature type="transmembrane region" description="Helical" evidence="1">
    <location>
        <begin position="89"/>
        <end position="109"/>
    </location>
</feature>
<keyword evidence="1" id="KW-1133">Transmembrane helix</keyword>
<dbReference type="RefSeq" id="WP_168079631.1">
    <property type="nucleotide sequence ID" value="NZ_BAAAQJ010000012.1"/>
</dbReference>
<keyword evidence="1" id="KW-0472">Membrane</keyword>
<feature type="transmembrane region" description="Helical" evidence="1">
    <location>
        <begin position="217"/>
        <end position="238"/>
    </location>
</feature>
<evidence type="ECO:0000259" key="2">
    <source>
        <dbReference type="SMART" id="SM00014"/>
    </source>
</evidence>
<name>A0A8J3LXE6_9ACTN</name>
<keyword evidence="4" id="KW-1185">Reference proteome</keyword>
<dbReference type="AlphaFoldDB" id="A0A8J3LXE6"/>
<proteinExistence type="predicted"/>
<evidence type="ECO:0000256" key="1">
    <source>
        <dbReference type="SAM" id="Phobius"/>
    </source>
</evidence>
<protein>
    <recommendedName>
        <fullName evidence="2">Phosphatidic acid phosphatase type 2/haloperoxidase domain-containing protein</fullName>
    </recommendedName>
</protein>
<gene>
    <name evidence="3" type="ORF">Pfl04_39530</name>
</gene>
<dbReference type="SUPFAM" id="SSF48317">
    <property type="entry name" value="Acid phosphatase/Vanadium-dependent haloperoxidase"/>
    <property type="match status" value="1"/>
</dbReference>
<sequence length="292" mass="29868">MNRRNAYLALWLGLLLVGQIAAFGAVWRFFVHTQHGQLLDTIALTGDVIGRRHISKLVDTVLNVISVLSLAAATGVIGFIALIRRRVTLALVAVLLIAGANITTQLFKYGTGRPDFGADGALAGYGNTLPSGHATVAASVAAGLILVLPPRLRGLGGLLGAGYAALTAVATLSAGWHRASDAVAALLVVGGWAAFAGILLVLTAAPDSLVQTRDAHLVAVSTLMVVGVALLAVAAVGLKLTDQVVMIPPEQLSTRRLFAAYATSAAGVAGTAGLVIALMLVTAHRVVAQRSA</sequence>
<dbReference type="Pfam" id="PF01569">
    <property type="entry name" value="PAP2"/>
    <property type="match status" value="1"/>
</dbReference>
<dbReference type="Proteomes" id="UP000653674">
    <property type="component" value="Unassembled WGS sequence"/>
</dbReference>
<feature type="transmembrane region" description="Helical" evidence="1">
    <location>
        <begin position="61"/>
        <end position="82"/>
    </location>
</feature>
<organism evidence="3 4">
    <name type="scientific">Planosporangium flavigriseum</name>
    <dbReference type="NCBI Taxonomy" id="373681"/>
    <lineage>
        <taxon>Bacteria</taxon>
        <taxon>Bacillati</taxon>
        <taxon>Actinomycetota</taxon>
        <taxon>Actinomycetes</taxon>
        <taxon>Micromonosporales</taxon>
        <taxon>Micromonosporaceae</taxon>
        <taxon>Planosporangium</taxon>
    </lineage>
</organism>
<feature type="transmembrane region" description="Helical" evidence="1">
    <location>
        <begin position="258"/>
        <end position="281"/>
    </location>
</feature>
<dbReference type="EMBL" id="BONU01000033">
    <property type="protein sequence ID" value="GIG75549.1"/>
    <property type="molecule type" value="Genomic_DNA"/>
</dbReference>
<feature type="transmembrane region" description="Helical" evidence="1">
    <location>
        <begin position="155"/>
        <end position="176"/>
    </location>
</feature>
<feature type="domain" description="Phosphatidic acid phosphatase type 2/haloperoxidase" evidence="2">
    <location>
        <begin position="89"/>
        <end position="197"/>
    </location>
</feature>